<accession>A0ABT4DV00</accession>
<protein>
    <submittedName>
        <fullName evidence="4">Cell wall-active antibiotics response protein LiaF</fullName>
    </submittedName>
</protein>
<sequence length="330" mass="37069">MGEQHRGRWLGGLVLIAIGVFFMLDQLGYINMDIGELLRTYWPLILIVTGLNALLSGALWGLILLGIGGFFQLTNLGYLNMSPGEFFKLLFPLILVFIGVSMLFKPRKYADKWKNKKNGHWNDGQWGGNYDPHYSEPQPLDDDFDKKFNKEFNKDFDKEFNKDFNKGINKEYDMNMDYDSSMKGGPSYSGPIPPPPMGSSGDKRTTVNKAGFIGDIHLGSDFWELKPMNISHFIGDTVLDLTKAQVPYGETKVTVSSFIGDVKVYVPNDMDLGVVVTSSSFLGDVKVFGREKDGFINNLQVETPYFYEAGKKVRIVVSTFIGDVKVMRVG</sequence>
<evidence type="ECO:0000256" key="1">
    <source>
        <dbReference type="SAM" id="Phobius"/>
    </source>
</evidence>
<comment type="caution">
    <text evidence="4">The sequence shown here is derived from an EMBL/GenBank/DDBJ whole genome shotgun (WGS) entry which is preliminary data.</text>
</comment>
<feature type="transmembrane region" description="Helical" evidence="1">
    <location>
        <begin position="44"/>
        <end position="71"/>
    </location>
</feature>
<dbReference type="NCBIfam" id="NF040535">
    <property type="entry name" value="LiaF_C_term"/>
    <property type="match status" value="1"/>
</dbReference>
<feature type="transmembrane region" description="Helical" evidence="1">
    <location>
        <begin position="6"/>
        <end position="24"/>
    </location>
</feature>
<organism evidence="4 5">
    <name type="scientific">Paenibacillus apiarius</name>
    <dbReference type="NCBI Taxonomy" id="46240"/>
    <lineage>
        <taxon>Bacteria</taxon>
        <taxon>Bacillati</taxon>
        <taxon>Bacillota</taxon>
        <taxon>Bacilli</taxon>
        <taxon>Bacillales</taxon>
        <taxon>Paenibacillaceae</taxon>
        <taxon>Paenibacillus</taxon>
    </lineage>
</organism>
<dbReference type="InterPro" id="IPR024425">
    <property type="entry name" value="LiaF-like_C"/>
</dbReference>
<feature type="transmembrane region" description="Helical" evidence="1">
    <location>
        <begin position="86"/>
        <end position="104"/>
    </location>
</feature>
<dbReference type="Proteomes" id="UP001207626">
    <property type="component" value="Unassembled WGS sequence"/>
</dbReference>
<dbReference type="Pfam" id="PF22570">
    <property type="entry name" value="LiaF-TM"/>
    <property type="match status" value="1"/>
</dbReference>
<keyword evidence="5" id="KW-1185">Reference proteome</keyword>
<dbReference type="Pfam" id="PF09922">
    <property type="entry name" value="LiaF-like_C"/>
    <property type="match status" value="1"/>
</dbReference>
<dbReference type="InterPro" id="IPR047793">
    <property type="entry name" value="LiaF_C"/>
</dbReference>
<feature type="domain" description="Cell wall-active antibiotics response LiaF-like C-terminal" evidence="2">
    <location>
        <begin position="212"/>
        <end position="326"/>
    </location>
</feature>
<keyword evidence="1" id="KW-0472">Membrane</keyword>
<evidence type="ECO:0000313" key="5">
    <source>
        <dbReference type="Proteomes" id="UP001207626"/>
    </source>
</evidence>
<keyword evidence="1" id="KW-0812">Transmembrane</keyword>
<evidence type="ECO:0000259" key="3">
    <source>
        <dbReference type="Pfam" id="PF22570"/>
    </source>
</evidence>
<reference evidence="4 5" key="1">
    <citation type="submission" date="2022-05" db="EMBL/GenBank/DDBJ databases">
        <title>Genome Sequencing of Bee-Associated Microbes.</title>
        <authorList>
            <person name="Dunlap C."/>
        </authorList>
    </citation>
    <scope>NUCLEOTIDE SEQUENCE [LARGE SCALE GENOMIC DNA]</scope>
    <source>
        <strain evidence="4 5">NRRL NRS-1438</strain>
    </source>
</reference>
<dbReference type="RefSeq" id="WP_087433446.1">
    <property type="nucleotide sequence ID" value="NZ_JAMDLV010000049.1"/>
</dbReference>
<evidence type="ECO:0000259" key="2">
    <source>
        <dbReference type="Pfam" id="PF09922"/>
    </source>
</evidence>
<keyword evidence="1" id="KW-1133">Transmembrane helix</keyword>
<dbReference type="InterPro" id="IPR054331">
    <property type="entry name" value="LiaF_TM"/>
</dbReference>
<feature type="domain" description="LiaF transmembrane" evidence="3">
    <location>
        <begin position="11"/>
        <end position="108"/>
    </location>
</feature>
<dbReference type="EMBL" id="JAMDLW010000010">
    <property type="protein sequence ID" value="MCY9519943.1"/>
    <property type="molecule type" value="Genomic_DNA"/>
</dbReference>
<evidence type="ECO:0000313" key="4">
    <source>
        <dbReference type="EMBL" id="MCY9519943.1"/>
    </source>
</evidence>
<name>A0ABT4DV00_9BACL</name>
<proteinExistence type="predicted"/>
<gene>
    <name evidence="4" type="primary">liaF</name>
    <name evidence="4" type="ORF">M5X09_09635</name>
</gene>